<dbReference type="Proteomes" id="UP000722336">
    <property type="component" value="Unassembled WGS sequence"/>
</dbReference>
<feature type="transmembrane region" description="Helical" evidence="6">
    <location>
        <begin position="31"/>
        <end position="51"/>
    </location>
</feature>
<keyword evidence="3 6" id="KW-0812">Transmembrane</keyword>
<dbReference type="InterPro" id="IPR000160">
    <property type="entry name" value="GGDEF_dom"/>
</dbReference>
<organism evidence="9 10">
    <name type="scientific">Pacificimonas pallii</name>
    <dbReference type="NCBI Taxonomy" id="2827236"/>
    <lineage>
        <taxon>Bacteria</taxon>
        <taxon>Pseudomonadati</taxon>
        <taxon>Pseudomonadota</taxon>
        <taxon>Alphaproteobacteria</taxon>
        <taxon>Sphingomonadales</taxon>
        <taxon>Sphingosinicellaceae</taxon>
        <taxon>Pacificimonas</taxon>
    </lineage>
</organism>
<keyword evidence="2" id="KW-1003">Cell membrane</keyword>
<evidence type="ECO:0000256" key="1">
    <source>
        <dbReference type="ARBA" id="ARBA00004651"/>
    </source>
</evidence>
<feature type="transmembrane region" description="Helical" evidence="6">
    <location>
        <begin position="116"/>
        <end position="137"/>
    </location>
</feature>
<feature type="domain" description="PAC" evidence="7">
    <location>
        <begin position="382"/>
        <end position="433"/>
    </location>
</feature>
<dbReference type="CDD" id="cd01949">
    <property type="entry name" value="GGDEF"/>
    <property type="match status" value="1"/>
</dbReference>
<name>A0ABS6SGH0_9SPHN</name>
<feature type="transmembrane region" description="Helical" evidence="6">
    <location>
        <begin position="186"/>
        <end position="202"/>
    </location>
</feature>
<feature type="transmembrane region" description="Helical" evidence="6">
    <location>
        <begin position="83"/>
        <end position="104"/>
    </location>
</feature>
<proteinExistence type="predicted"/>
<dbReference type="PANTHER" id="PTHR44757:SF2">
    <property type="entry name" value="BIOFILM ARCHITECTURE MAINTENANCE PROTEIN MBAA"/>
    <property type="match status" value="1"/>
</dbReference>
<dbReference type="Pfam" id="PF05231">
    <property type="entry name" value="MASE1"/>
    <property type="match status" value="1"/>
</dbReference>
<feature type="transmembrane region" description="Helical" evidence="6">
    <location>
        <begin position="58"/>
        <end position="77"/>
    </location>
</feature>
<evidence type="ECO:0000313" key="9">
    <source>
        <dbReference type="EMBL" id="MBV7257509.1"/>
    </source>
</evidence>
<feature type="transmembrane region" description="Helical" evidence="6">
    <location>
        <begin position="143"/>
        <end position="166"/>
    </location>
</feature>
<keyword evidence="9" id="KW-0808">Transferase</keyword>
<gene>
    <name evidence="9" type="ORF">KCG44_12005</name>
</gene>
<feature type="transmembrane region" description="Helical" evidence="6">
    <location>
        <begin position="231"/>
        <end position="250"/>
    </location>
</feature>
<evidence type="ECO:0000259" key="7">
    <source>
        <dbReference type="PROSITE" id="PS50113"/>
    </source>
</evidence>
<dbReference type="InterPro" id="IPR007895">
    <property type="entry name" value="MASE1"/>
</dbReference>
<dbReference type="PANTHER" id="PTHR44757">
    <property type="entry name" value="DIGUANYLATE CYCLASE DGCP"/>
    <property type="match status" value="1"/>
</dbReference>
<dbReference type="Pfam" id="PF00990">
    <property type="entry name" value="GGDEF"/>
    <property type="match status" value="1"/>
</dbReference>
<keyword evidence="9" id="KW-0548">Nucleotidyltransferase</keyword>
<accession>A0ABS6SGH0</accession>
<comment type="caution">
    <text evidence="9">The sequence shown here is derived from an EMBL/GenBank/DDBJ whole genome shotgun (WGS) entry which is preliminary data.</text>
</comment>
<keyword evidence="4 6" id="KW-1133">Transmembrane helix</keyword>
<evidence type="ECO:0000256" key="2">
    <source>
        <dbReference type="ARBA" id="ARBA00022475"/>
    </source>
</evidence>
<keyword evidence="5 6" id="KW-0472">Membrane</keyword>
<dbReference type="InterPro" id="IPR052155">
    <property type="entry name" value="Biofilm_reg_signaling"/>
</dbReference>
<dbReference type="EMBL" id="JAGSPA010000004">
    <property type="protein sequence ID" value="MBV7257509.1"/>
    <property type="molecule type" value="Genomic_DNA"/>
</dbReference>
<dbReference type="NCBIfam" id="TIGR00254">
    <property type="entry name" value="GGDEF"/>
    <property type="match status" value="1"/>
</dbReference>
<comment type="subcellular location">
    <subcellularLocation>
        <location evidence="1">Cell membrane</location>
        <topology evidence="1">Multi-pass membrane protein</topology>
    </subcellularLocation>
</comment>
<dbReference type="InterPro" id="IPR000700">
    <property type="entry name" value="PAS-assoc_C"/>
</dbReference>
<evidence type="ECO:0000256" key="3">
    <source>
        <dbReference type="ARBA" id="ARBA00022692"/>
    </source>
</evidence>
<evidence type="ECO:0000256" key="4">
    <source>
        <dbReference type="ARBA" id="ARBA00022989"/>
    </source>
</evidence>
<sequence length="619" mass="67278">MFLKSSRILGPLLFLLAYAGSAMLTMQFLSIGGSVPIIWPASGLALAVLLLTKKNRRIYYLAALFTGSAAVSMAMMAPPGTVLAFAMANVLAALSAAALLDRFARGKLQFYTFRGVSGFTTCMLAAASVGAATATLLTQGSGAFFMSWGMTIFLGLMIVAPMLVFLAKIRSREWGHYGAKWPRLEIAGLFMLSLAVVVPVFAQTTYPILFLTPVVVMIAAYRMGMVGASMTVFLIAVISTVLTEYGSGPVRLSEAGTAGQVLFLQFYLLVLLLFAFPLAAALARNRRMAKQLAKTNKGNARLIETLERTNRQFSLAERMAKVGSWRLDLATDEVNWSEQTAAIHGLSGNTEMLDNALEFYPPEERRITEAAVAECVADGTPFDHELDFVDANGVKKRVRAMGIREMKDGAPTALIGVFQDITARYRMEQDLRRRIYTDELTGLYSRAFAYEELDKGADAARANGGDFAVLLLDLDNFKNVNDRLGHLAGDSVLRQIGEALRSAPFDRHIAARLGGDEFVVLIDDARTLSDLEGTISEMLEALRIPIFDEGDTIMVSATMGAAALTSGTKNHSDLLKRADEALYRAKAHARGTAAIAGTSQRVYRTNHDGLVDFVHIGRE</sequence>
<keyword evidence="10" id="KW-1185">Reference proteome</keyword>
<evidence type="ECO:0000256" key="6">
    <source>
        <dbReference type="SAM" id="Phobius"/>
    </source>
</evidence>
<evidence type="ECO:0000256" key="5">
    <source>
        <dbReference type="ARBA" id="ARBA00023136"/>
    </source>
</evidence>
<feature type="transmembrane region" description="Helical" evidence="6">
    <location>
        <begin position="262"/>
        <end position="283"/>
    </location>
</feature>
<dbReference type="PROSITE" id="PS50113">
    <property type="entry name" value="PAC"/>
    <property type="match status" value="1"/>
</dbReference>
<dbReference type="EC" id="2.7.7.65" evidence="9"/>
<feature type="domain" description="GGDEF" evidence="8">
    <location>
        <begin position="465"/>
        <end position="600"/>
    </location>
</feature>
<reference evidence="9 10" key="1">
    <citation type="submission" date="2021-04" db="EMBL/GenBank/DDBJ databases">
        <authorList>
            <person name="Pira H."/>
            <person name="Risdian C."/>
            <person name="Wink J."/>
        </authorList>
    </citation>
    <scope>NUCLEOTIDE SEQUENCE [LARGE SCALE GENOMIC DNA]</scope>
    <source>
        <strain evidence="9 10">WHA3</strain>
    </source>
</reference>
<dbReference type="SMART" id="SM00267">
    <property type="entry name" value="GGDEF"/>
    <property type="match status" value="1"/>
</dbReference>
<dbReference type="RefSeq" id="WP_218446358.1">
    <property type="nucleotide sequence ID" value="NZ_JAGSPA010000004.1"/>
</dbReference>
<dbReference type="GO" id="GO:0052621">
    <property type="term" value="F:diguanylate cyclase activity"/>
    <property type="evidence" value="ECO:0007669"/>
    <property type="project" value="UniProtKB-EC"/>
</dbReference>
<protein>
    <submittedName>
        <fullName evidence="9">Diguanylate cyclase</fullName>
        <ecNumber evidence="9">2.7.7.65</ecNumber>
    </submittedName>
</protein>
<evidence type="ECO:0000259" key="8">
    <source>
        <dbReference type="PROSITE" id="PS50887"/>
    </source>
</evidence>
<dbReference type="PROSITE" id="PS50887">
    <property type="entry name" value="GGDEF"/>
    <property type="match status" value="1"/>
</dbReference>
<evidence type="ECO:0000313" key="10">
    <source>
        <dbReference type="Proteomes" id="UP000722336"/>
    </source>
</evidence>